<reference evidence="3" key="1">
    <citation type="submission" date="2021-02" db="EMBL/GenBank/DDBJ databases">
        <authorList>
            <person name="Nowell W R."/>
        </authorList>
    </citation>
    <scope>NUCLEOTIDE SEQUENCE</scope>
</reference>
<name>A0A819MYY6_9BILA</name>
<accession>A0A819MYY6</accession>
<feature type="transmembrane region" description="Helical" evidence="2">
    <location>
        <begin position="1362"/>
        <end position="1380"/>
    </location>
</feature>
<keyword evidence="2" id="KW-1133">Transmembrane helix</keyword>
<feature type="transmembrane region" description="Helical" evidence="2">
    <location>
        <begin position="1270"/>
        <end position="1292"/>
    </location>
</feature>
<sequence>MKLKTFITWLYQRVVNYNLFILNEDDYDDDNDNIQDPTIVIKHQKYKTWLYIILLTVCFYILFYIHLIKTKSSIVIVEDITIDLYKKLYSEHHETLLCPCSITTISYENITSNDVTIHSVCSSIFVDSIWINGLYFDNASQYGVWDFRTTAYSQFEFLSSFCSLSNEVISQTLTDIDHNELISLYLLSDKQFQIEINGTIEYLKNSAATRIITFLNYLRNISNAHYFISSLNTNFIIEPDSRPNTLSSFMANKVMYKNRSDETCADLIRTINATLSPLPYQLNEHDRRYRMEPMSNSSNVTGFFAACTPLQAVLESTLDCLYEVECLYLLLKYFPNLKTINNFNPNISVLSSEYESITVEKYLENLFIKNWLTQINYTKYFDLCSPSSCSYSIIERTEVVYAITFLISLYGGLVIILRLIATFSIDTFMKWKFYLKARNENSSEERINQLKFIEKIKRLNLFKNINDRTEQSIKRQKLITHVYLILLFGSICTVCLVTSLNSEIVPITITNLSMATYNDLEDQHYSTLRCPCSNKAIPYEKFLSLSPRFHQICSSDFIHSSWIKIMQSFRHLYPDDWRYRVDLQFQFLSDFCHLARQTIYDAIVRYRSQLFIVSSVMNETEFYKQTNTSFNQFNQSIVYNFRMMTNVLQLLLQIDQLYNESETPIYVLSSYVGLIDDVMEYDSDKNQLYKYNFLLNEMNSTTGRCVCAINPYCQTPTENGLGFITHKILFPGEPSSIRRCFALDSLLSTSLQCLYEDSDCFPLLMAKLYAIFDTPSLTDFSPLIDNPASTRFSPHANVSTMFKEMMIEQWNPSISYRSFFESCAPTYCTYSQRMRTENFLGVIVTLIGMIGGIIVSLRFVTPYLVKIIIALLKKLKKNRQQQEQVHQSYFNRTKIIIQNMIKLLSKTLLQLNIFQPSDFGSSVDRLTAKQYGRWATRLCILLFLSSLIILIFYTIIRPHSVTKTFDQPLFSSYDRLQQIYKNELKCSCSQIASTYNKFVEIIPKFHPICSSEFISKEWHMGIIDGLAPNFSIYSKNDYRRFLSSHLYYLQGLCQISKDSVDNAINEFLTSLLVTVELFSKEDFHHRIEILIEQKKSNVPILFSRFLSMIQIFNHGNGFMTTYGTNFQYVSLKSYDVASYAHTVAMIYDDNCSCGLSSNCTTQAIFIENLTTISIVGLKIGCLPSESFHLSTLECFFNESCLNLIHKYTNYRNDSTPLPTNLTYFSLNSTINELINHAFTEQWLTNINYSLYYDQCFPSICSYTYNEKFNILYLITLFLSLQGGLTLVLTWICPKLIRYASKIYHYYRRRRQRTSVYPDNSLAMSSNNFNIQNTNDNTDIQTEQNRTFEQRIISPIRRYSKRILIISLLIMIIIIFSIYYARNVSLEKRTTDRNLHTTLSTTTMMTISFNTKEPLCQNKFQQISINITCFESYYHNFKIATGDFNNDNRVDLVYSCKSDQNEGILVLLINENGTFHNSTILLLSTFHLIDFIYVVDFNNDNRSDVFLKYGTEFIVLLSNDNGTFQLLPVLSDEYIDDIFKVYIADFNNDKQFDVLFTQKSRLKENPIVLLGTGNGTFQEPIVSSSTAFSQEMGDIVVYDLDNDNILDIVISFELNMNVGVMYGYGYGNGSFSLQTLLFKHHIINPGTLYIANINNDQYVDIIIYDNDLKHVYVLFGSANRTFDLQKRFFLTITSSIYVLLIDDFDNDNQSDIAFFYSFDGTDGTECKIYHYHNNSFKRNEKTHFESIQKLDALEPIVYDINNDNYLDIILCNNKPTEIYVLFGYGNDRFYSHKVYSDETRFLACKLVVDDFNNDNFQDIVNVNYKTNFINIFLYKHECSID</sequence>
<feature type="transmembrane region" description="Helical" evidence="2">
    <location>
        <begin position="934"/>
        <end position="956"/>
    </location>
</feature>
<gene>
    <name evidence="3" type="ORF">OKA104_LOCUS28978</name>
</gene>
<dbReference type="SUPFAM" id="SSF69318">
    <property type="entry name" value="Integrin alpha N-terminal domain"/>
    <property type="match status" value="1"/>
</dbReference>
<keyword evidence="2" id="KW-0472">Membrane</keyword>
<dbReference type="PANTHER" id="PTHR45460:SF2">
    <property type="entry name" value="ALPHA 1,3 GLUCANASE, GH71 FAMILY (EUROFUNG)"/>
    <property type="match status" value="1"/>
</dbReference>
<dbReference type="Gene3D" id="2.130.10.130">
    <property type="entry name" value="Integrin alpha, N-terminal"/>
    <property type="match status" value="2"/>
</dbReference>
<evidence type="ECO:0000256" key="2">
    <source>
        <dbReference type="SAM" id="Phobius"/>
    </source>
</evidence>
<feature type="transmembrane region" description="Helical" evidence="2">
    <location>
        <begin position="478"/>
        <end position="500"/>
    </location>
</feature>
<feature type="transmembrane region" description="Helical" evidence="2">
    <location>
        <begin position="49"/>
        <end position="67"/>
    </location>
</feature>
<dbReference type="EMBL" id="CAJOAY010002884">
    <property type="protein sequence ID" value="CAF3986715.1"/>
    <property type="molecule type" value="Genomic_DNA"/>
</dbReference>
<dbReference type="Proteomes" id="UP000663881">
    <property type="component" value="Unassembled WGS sequence"/>
</dbReference>
<comment type="caution">
    <text evidence="3">The sequence shown here is derived from an EMBL/GenBank/DDBJ whole genome shotgun (WGS) entry which is preliminary data.</text>
</comment>
<dbReference type="PANTHER" id="PTHR45460">
    <property type="entry name" value="SIMILAR TO CYSTEINE PROTEINASE"/>
    <property type="match status" value="1"/>
</dbReference>
<keyword evidence="1" id="KW-0732">Signal</keyword>
<evidence type="ECO:0000256" key="1">
    <source>
        <dbReference type="ARBA" id="ARBA00022729"/>
    </source>
</evidence>
<feature type="transmembrane region" description="Helical" evidence="2">
    <location>
        <begin position="839"/>
        <end position="872"/>
    </location>
</feature>
<dbReference type="InterPro" id="IPR028994">
    <property type="entry name" value="Integrin_alpha_N"/>
</dbReference>
<dbReference type="InterPro" id="IPR013517">
    <property type="entry name" value="FG-GAP"/>
</dbReference>
<feature type="transmembrane region" description="Helical" evidence="2">
    <location>
        <begin position="399"/>
        <end position="421"/>
    </location>
</feature>
<protein>
    <submittedName>
        <fullName evidence="3">Uncharacterized protein</fullName>
    </submittedName>
</protein>
<dbReference type="Pfam" id="PF13517">
    <property type="entry name" value="FG-GAP_3"/>
    <property type="match status" value="1"/>
</dbReference>
<evidence type="ECO:0000313" key="4">
    <source>
        <dbReference type="Proteomes" id="UP000663881"/>
    </source>
</evidence>
<evidence type="ECO:0000313" key="3">
    <source>
        <dbReference type="EMBL" id="CAF3986715.1"/>
    </source>
</evidence>
<keyword evidence="2" id="KW-0812">Transmembrane</keyword>
<proteinExistence type="predicted"/>
<organism evidence="3 4">
    <name type="scientific">Adineta steineri</name>
    <dbReference type="NCBI Taxonomy" id="433720"/>
    <lineage>
        <taxon>Eukaryota</taxon>
        <taxon>Metazoa</taxon>
        <taxon>Spiralia</taxon>
        <taxon>Gnathifera</taxon>
        <taxon>Rotifera</taxon>
        <taxon>Eurotatoria</taxon>
        <taxon>Bdelloidea</taxon>
        <taxon>Adinetida</taxon>
        <taxon>Adinetidae</taxon>
        <taxon>Adineta</taxon>
    </lineage>
</organism>